<comment type="caution">
    <text evidence="12">The sequence shown here is derived from an EMBL/GenBank/DDBJ whole genome shotgun (WGS) entry which is preliminary data.</text>
</comment>
<keyword evidence="6" id="KW-0479">Metal-binding</keyword>
<evidence type="ECO:0000256" key="3">
    <source>
        <dbReference type="ARBA" id="ARBA00008989"/>
    </source>
</evidence>
<comment type="catalytic activity">
    <reaction evidence="1">
        <text>beta-D-fructose 1,6-bisphosphate + H2O = beta-D-fructose 6-phosphate + phosphate</text>
        <dbReference type="Rhea" id="RHEA:11064"/>
        <dbReference type="ChEBI" id="CHEBI:15377"/>
        <dbReference type="ChEBI" id="CHEBI:32966"/>
        <dbReference type="ChEBI" id="CHEBI:43474"/>
        <dbReference type="ChEBI" id="CHEBI:57634"/>
        <dbReference type="EC" id="3.1.3.11"/>
    </reaction>
</comment>
<organism evidence="12 13">
    <name type="scientific">Agromyces salentinus</name>
    <dbReference type="NCBI Taxonomy" id="269421"/>
    <lineage>
        <taxon>Bacteria</taxon>
        <taxon>Bacillati</taxon>
        <taxon>Actinomycetota</taxon>
        <taxon>Actinomycetes</taxon>
        <taxon>Micrococcales</taxon>
        <taxon>Microbacteriaceae</taxon>
        <taxon>Agromyces</taxon>
    </lineage>
</organism>
<feature type="compositionally biased region" description="Basic and acidic residues" evidence="11">
    <location>
        <begin position="1"/>
        <end position="15"/>
    </location>
</feature>
<gene>
    <name evidence="12" type="ORF">GCM10009750_18560</name>
</gene>
<dbReference type="EC" id="3.1.3.11" evidence="4"/>
<dbReference type="Pfam" id="PF03320">
    <property type="entry name" value="FBPase_glpX"/>
    <property type="match status" value="1"/>
</dbReference>
<sequence length="369" mass="37137">MREQRMPRLREDGRVPDSPATVPSDPSPETGSDAAPWAADPGLRRALTEAVLAAARAARPLVGCGDGDAVDAAAVDALRRALAGVPADIRVVSGEGEKDEAPMLHPGERFGTGRGPSLDLVVDPVDGTRLAAGGYPGAMAILAVAPRGAFADLGPAFYLDKLVHAGPEASGVDGAGAQAPGQALALDASVADNLSRLAAAHDRPVSTLRVAVQRRPRNATVADAVLAAGAQLHEFEHGDIERVVHAVCATGDLDLLLGIGGAPEGLLEAAIVRAHGGVMRARLSPQSDAERERLDGVLAAPGASGAGRLEGLSRPEGVGLDALCAAPALVVIAPVTPCAVGPAGAPLVIVDTAQRLDGWEPVSAGLTAG</sequence>
<proteinExistence type="inferred from homology"/>
<keyword evidence="8" id="KW-0464">Manganese</keyword>
<keyword evidence="9" id="KW-0119">Carbohydrate metabolism</keyword>
<reference evidence="13" key="1">
    <citation type="journal article" date="2019" name="Int. J. Syst. Evol. Microbiol.">
        <title>The Global Catalogue of Microorganisms (GCM) 10K type strain sequencing project: providing services to taxonomists for standard genome sequencing and annotation.</title>
        <authorList>
            <consortium name="The Broad Institute Genomics Platform"/>
            <consortium name="The Broad Institute Genome Sequencing Center for Infectious Disease"/>
            <person name="Wu L."/>
            <person name="Ma J."/>
        </authorList>
    </citation>
    <scope>NUCLEOTIDE SEQUENCE [LARGE SCALE GENOMIC DNA]</scope>
    <source>
        <strain evidence="13">JCM 14323</strain>
    </source>
</reference>
<evidence type="ECO:0000313" key="13">
    <source>
        <dbReference type="Proteomes" id="UP001501746"/>
    </source>
</evidence>
<dbReference type="SUPFAM" id="SSF56655">
    <property type="entry name" value="Carbohydrate phosphatase"/>
    <property type="match status" value="1"/>
</dbReference>
<evidence type="ECO:0000256" key="7">
    <source>
        <dbReference type="ARBA" id="ARBA00022801"/>
    </source>
</evidence>
<feature type="region of interest" description="Disordered" evidence="11">
    <location>
        <begin position="1"/>
        <end position="39"/>
    </location>
</feature>
<dbReference type="EMBL" id="BAAANK010000004">
    <property type="protein sequence ID" value="GAA1834481.1"/>
    <property type="molecule type" value="Genomic_DNA"/>
</dbReference>
<evidence type="ECO:0000256" key="11">
    <source>
        <dbReference type="SAM" id="MobiDB-lite"/>
    </source>
</evidence>
<dbReference type="PANTHER" id="PTHR30447:SF0">
    <property type="entry name" value="FRUCTOSE-1,6-BISPHOSPHATASE 1 CLASS 2-RELATED"/>
    <property type="match status" value="1"/>
</dbReference>
<dbReference type="Gene3D" id="3.40.190.90">
    <property type="match status" value="1"/>
</dbReference>
<evidence type="ECO:0000256" key="2">
    <source>
        <dbReference type="ARBA" id="ARBA00004742"/>
    </source>
</evidence>
<comment type="pathway">
    <text evidence="2">Carbohydrate biosynthesis; gluconeogenesis.</text>
</comment>
<evidence type="ECO:0000256" key="10">
    <source>
        <dbReference type="ARBA" id="ARBA00032412"/>
    </source>
</evidence>
<dbReference type="InterPro" id="IPR004464">
    <property type="entry name" value="FBPase_class-2/SBPase"/>
</dbReference>
<evidence type="ECO:0000256" key="4">
    <source>
        <dbReference type="ARBA" id="ARBA00013093"/>
    </source>
</evidence>
<name>A0ABP4YY85_9MICO</name>
<dbReference type="Proteomes" id="UP001501746">
    <property type="component" value="Unassembled WGS sequence"/>
</dbReference>
<evidence type="ECO:0000256" key="9">
    <source>
        <dbReference type="ARBA" id="ARBA00023277"/>
    </source>
</evidence>
<dbReference type="PANTHER" id="PTHR30447">
    <property type="entry name" value="FRUCTOSE-1,6-BISPHOSPHATASE CLASS 2"/>
    <property type="match status" value="1"/>
</dbReference>
<keyword evidence="7" id="KW-0378">Hydrolase</keyword>
<evidence type="ECO:0000256" key="5">
    <source>
        <dbReference type="ARBA" id="ARBA00014392"/>
    </source>
</evidence>
<evidence type="ECO:0000256" key="1">
    <source>
        <dbReference type="ARBA" id="ARBA00001273"/>
    </source>
</evidence>
<accession>A0ABP4YY85</accession>
<evidence type="ECO:0000313" key="12">
    <source>
        <dbReference type="EMBL" id="GAA1834481.1"/>
    </source>
</evidence>
<keyword evidence="13" id="KW-1185">Reference proteome</keyword>
<protein>
    <recommendedName>
        <fullName evidence="5">Fructose-1,6-bisphosphatase class 2</fullName>
        <ecNumber evidence="4">3.1.3.11</ecNumber>
    </recommendedName>
    <alternativeName>
        <fullName evidence="10">D-fructose-1,6-bisphosphate 1-phosphohydrolase class 2</fullName>
    </alternativeName>
</protein>
<comment type="similarity">
    <text evidence="3">Belongs to the FBPase class 2 family.</text>
</comment>
<evidence type="ECO:0000256" key="6">
    <source>
        <dbReference type="ARBA" id="ARBA00022723"/>
    </source>
</evidence>
<evidence type="ECO:0000256" key="8">
    <source>
        <dbReference type="ARBA" id="ARBA00023211"/>
    </source>
</evidence>